<name>A0A7R8CVL6_LEPSM</name>
<evidence type="ECO:0000313" key="2">
    <source>
        <dbReference type="Proteomes" id="UP000675881"/>
    </source>
</evidence>
<organism evidence="1 2">
    <name type="scientific">Lepeophtheirus salmonis</name>
    <name type="common">Salmon louse</name>
    <name type="synonym">Caligus salmonis</name>
    <dbReference type="NCBI Taxonomy" id="72036"/>
    <lineage>
        <taxon>Eukaryota</taxon>
        <taxon>Metazoa</taxon>
        <taxon>Ecdysozoa</taxon>
        <taxon>Arthropoda</taxon>
        <taxon>Crustacea</taxon>
        <taxon>Multicrustacea</taxon>
        <taxon>Hexanauplia</taxon>
        <taxon>Copepoda</taxon>
        <taxon>Siphonostomatoida</taxon>
        <taxon>Caligidae</taxon>
        <taxon>Lepeophtheirus</taxon>
    </lineage>
</organism>
<accession>A0A7R8CVL6</accession>
<protein>
    <submittedName>
        <fullName evidence="1">(salmon louse) hypothetical protein</fullName>
    </submittedName>
</protein>
<reference evidence="1" key="1">
    <citation type="submission" date="2021-02" db="EMBL/GenBank/DDBJ databases">
        <authorList>
            <person name="Bekaert M."/>
        </authorList>
    </citation>
    <scope>NUCLEOTIDE SEQUENCE</scope>
    <source>
        <strain evidence="1">IoA-00</strain>
    </source>
</reference>
<keyword evidence="2" id="KW-1185">Reference proteome</keyword>
<sequence>MEPKRYRISALIDIGRGYSEIICLISCSLGLVSKVQSLNDEHQWHEKKFGSGGHNRNMSWEFMKDIKAVIQNYIIFSTKSHPKNLSVDSKTIGTAIRGLRVFS</sequence>
<proteinExistence type="predicted"/>
<dbReference type="EMBL" id="HG994583">
    <property type="protein sequence ID" value="CAF2913339.1"/>
    <property type="molecule type" value="Genomic_DNA"/>
</dbReference>
<evidence type="ECO:0000313" key="1">
    <source>
        <dbReference type="EMBL" id="CAF2913339.1"/>
    </source>
</evidence>
<gene>
    <name evidence="1" type="ORF">LSAA_9027</name>
</gene>
<dbReference type="Proteomes" id="UP000675881">
    <property type="component" value="Chromosome 4"/>
</dbReference>
<dbReference type="AlphaFoldDB" id="A0A7R8CVL6"/>